<protein>
    <submittedName>
        <fullName evidence="1">Cob(I)yrinic acid a,c-diamide adenosyltransferase</fullName>
    </submittedName>
</protein>
<evidence type="ECO:0000313" key="2">
    <source>
        <dbReference type="Proteomes" id="UP000074294"/>
    </source>
</evidence>
<dbReference type="STRING" id="1776334.APZ16_01375"/>
<organism evidence="1 2">
    <name type="scientific">Hadarchaeum yellowstonense</name>
    <dbReference type="NCBI Taxonomy" id="1776334"/>
    <lineage>
        <taxon>Archaea</taxon>
        <taxon>Methanobacteriati</taxon>
        <taxon>Candidatus Hadarchaeota</taxon>
        <taxon>Candidatus Hadarchaeia</taxon>
        <taxon>Candidatus Hadarchaeales</taxon>
        <taxon>Candidatus Hadarchaeaceae</taxon>
        <taxon>Candidatus Hadarchaeum</taxon>
    </lineage>
</organism>
<gene>
    <name evidence="1" type="ORF">APZ16_01375</name>
</gene>
<comment type="caution">
    <text evidence="1">The sequence shown here is derived from an EMBL/GenBank/DDBJ whole genome shotgun (WGS) entry which is preliminary data.</text>
</comment>
<dbReference type="Pfam" id="PF02572">
    <property type="entry name" value="CobA_CobO_BtuR"/>
    <property type="match status" value="1"/>
</dbReference>
<dbReference type="PANTHER" id="PTHR46638">
    <property type="entry name" value="CORRINOID ADENOSYLTRANSFERASE"/>
    <property type="match status" value="1"/>
</dbReference>
<dbReference type="GO" id="GO:0008817">
    <property type="term" value="F:corrinoid adenosyltransferase activity"/>
    <property type="evidence" value="ECO:0007669"/>
    <property type="project" value="InterPro"/>
</dbReference>
<dbReference type="PIRSF" id="PIRSF015617">
    <property type="entry name" value="Adensltrnsf_CobA"/>
    <property type="match status" value="1"/>
</dbReference>
<dbReference type="SUPFAM" id="SSF52540">
    <property type="entry name" value="P-loop containing nucleoside triphosphate hydrolases"/>
    <property type="match status" value="1"/>
</dbReference>
<dbReference type="GO" id="GO:0009236">
    <property type="term" value="P:cobalamin biosynthetic process"/>
    <property type="evidence" value="ECO:0007669"/>
    <property type="project" value="InterPro"/>
</dbReference>
<dbReference type="InterPro" id="IPR003724">
    <property type="entry name" value="CblAdoTrfase_CobA"/>
</dbReference>
<name>A0A147JTI4_HADYE</name>
<dbReference type="EMBL" id="LQMQ01000055">
    <property type="protein sequence ID" value="KUO39826.1"/>
    <property type="molecule type" value="Genomic_DNA"/>
</dbReference>
<reference evidence="1 2" key="1">
    <citation type="journal article" date="2016" name="Nat. Microbiol.">
        <title>Genomic inference of the metabolism of cosmopolitan subsurface Archaea, Hadesarchaea.</title>
        <authorList>
            <person name="Baker B.J."/>
            <person name="Saw J.H."/>
            <person name="Lind A.E."/>
            <person name="Lazar C.S."/>
            <person name="Hinrichs K.-U."/>
            <person name="Teske A.P."/>
            <person name="Ettema T.J."/>
        </authorList>
    </citation>
    <scope>NUCLEOTIDE SEQUENCE [LARGE SCALE GENOMIC DNA]</scope>
</reference>
<dbReference type="Proteomes" id="UP000074294">
    <property type="component" value="Unassembled WGS sequence"/>
</dbReference>
<dbReference type="GO" id="GO:0005524">
    <property type="term" value="F:ATP binding"/>
    <property type="evidence" value="ECO:0007669"/>
    <property type="project" value="InterPro"/>
</dbReference>
<sequence>MARKATKKKRGLVYLYTGEGGGKTTNAFGFALRAIGHGYKVIIIQFMKGWEDIGEVKACRRLAPECEVYQFGRKEFVDPKNPSPEDYRLAQEALAFAHQALKKRPKLLVLDEINLAAAFGLVKVKDVLKLLDKVPPSTVVMLTGRRAPRALIDRADFVSVIEDVKHPAREGIPARKGIEY</sequence>
<accession>A0A147JTI4</accession>
<evidence type="ECO:0000313" key="1">
    <source>
        <dbReference type="EMBL" id="KUO39826.1"/>
    </source>
</evidence>
<dbReference type="PANTHER" id="PTHR46638:SF1">
    <property type="entry name" value="CORRINOID ADENOSYLTRANSFERASE"/>
    <property type="match status" value="1"/>
</dbReference>
<dbReference type="InterPro" id="IPR027417">
    <property type="entry name" value="P-loop_NTPase"/>
</dbReference>
<keyword evidence="1" id="KW-0808">Transferase</keyword>
<proteinExistence type="predicted"/>
<dbReference type="AlphaFoldDB" id="A0A147JTI4"/>
<dbReference type="Gene3D" id="3.40.50.300">
    <property type="entry name" value="P-loop containing nucleotide triphosphate hydrolases"/>
    <property type="match status" value="1"/>
</dbReference>